<evidence type="ECO:0000313" key="2">
    <source>
        <dbReference type="Proteomes" id="UP000280792"/>
    </source>
</evidence>
<comment type="caution">
    <text evidence="1">The sequence shown here is derived from an EMBL/GenBank/DDBJ whole genome shotgun (WGS) entry which is preliminary data.</text>
</comment>
<dbReference type="RefSeq" id="WP_125016754.1">
    <property type="nucleotide sequence ID" value="NZ_QWEZ01000002.1"/>
</dbReference>
<reference evidence="1 2" key="1">
    <citation type="submission" date="2018-08" db="EMBL/GenBank/DDBJ databases">
        <authorList>
            <person name="Khan S.A."/>
        </authorList>
    </citation>
    <scope>NUCLEOTIDE SEQUENCE [LARGE SCALE GENOMIC DNA]</scope>
    <source>
        <strain evidence="1 2">GTF-13</strain>
    </source>
</reference>
<dbReference type="Pfam" id="PF00805">
    <property type="entry name" value="Pentapeptide"/>
    <property type="match status" value="1"/>
</dbReference>
<keyword evidence="2" id="KW-1185">Reference proteome</keyword>
<dbReference type="Proteomes" id="UP000280792">
    <property type="component" value="Unassembled WGS sequence"/>
</dbReference>
<proteinExistence type="predicted"/>
<evidence type="ECO:0000313" key="1">
    <source>
        <dbReference type="EMBL" id="RRJ82740.1"/>
    </source>
</evidence>
<dbReference type="SUPFAM" id="SSF141571">
    <property type="entry name" value="Pentapeptide repeat-like"/>
    <property type="match status" value="1"/>
</dbReference>
<dbReference type="Gene3D" id="2.160.20.80">
    <property type="entry name" value="E3 ubiquitin-protein ligase SopA"/>
    <property type="match status" value="1"/>
</dbReference>
<dbReference type="PIRSF" id="PIRSF029688">
    <property type="entry name" value="UCP29688_pentapep"/>
    <property type="match status" value="1"/>
</dbReference>
<dbReference type="EMBL" id="QWEZ01000002">
    <property type="protein sequence ID" value="RRJ82740.1"/>
    <property type="molecule type" value="Genomic_DNA"/>
</dbReference>
<protein>
    <recommendedName>
        <fullName evidence="3">Pentapeptide repeat-containing protein</fullName>
    </recommendedName>
</protein>
<reference evidence="1 2" key="2">
    <citation type="submission" date="2018-12" db="EMBL/GenBank/DDBJ databases">
        <title>Simiduia agarivorans gen. nov., sp. nov., a marine, agarolytic bacterium isolated from shallow coastal water from Keelung, Taiwan.</title>
        <authorList>
            <person name="Shieh W.Y."/>
        </authorList>
    </citation>
    <scope>NUCLEOTIDE SEQUENCE [LARGE SCALE GENOMIC DNA]</scope>
    <source>
        <strain evidence="1 2">GTF-13</strain>
    </source>
</reference>
<dbReference type="AlphaFoldDB" id="A0A3P3VJ71"/>
<dbReference type="InterPro" id="IPR001646">
    <property type="entry name" value="5peptide_repeat"/>
</dbReference>
<evidence type="ECO:0008006" key="3">
    <source>
        <dbReference type="Google" id="ProtNLM"/>
    </source>
</evidence>
<sequence>MASGTPQIKDDPLYQLLRDEKIEAFNQQRSQGVSGDLSGADLRGLDLRGMVAAGLDMSGCYFRNSDLRGIDFTSTNLNGASFKGAKVSGCFFPLEIHVEEILASMEHGLRVRYQRP</sequence>
<dbReference type="InterPro" id="IPR016933">
    <property type="entry name" value="UCP029688_pentapep"/>
</dbReference>
<gene>
    <name evidence="1" type="ORF">D0544_12855</name>
</gene>
<organism evidence="1 2">
    <name type="scientific">Aestuariirhabdus litorea</name>
    <dbReference type="NCBI Taxonomy" id="2528527"/>
    <lineage>
        <taxon>Bacteria</taxon>
        <taxon>Pseudomonadati</taxon>
        <taxon>Pseudomonadota</taxon>
        <taxon>Gammaproteobacteria</taxon>
        <taxon>Oceanospirillales</taxon>
        <taxon>Aestuariirhabdaceae</taxon>
        <taxon>Aestuariirhabdus</taxon>
    </lineage>
</organism>
<name>A0A3P3VJ71_9GAMM</name>
<accession>A0A3P3VJ71</accession>